<evidence type="ECO:0000256" key="1">
    <source>
        <dbReference type="ARBA" id="ARBA00022478"/>
    </source>
</evidence>
<comment type="cofactor">
    <cofactor evidence="6">
        <name>Zn(2+)</name>
        <dbReference type="ChEBI" id="CHEBI:29105"/>
    </cofactor>
    <text evidence="6">Binds 1 Zn(2+) ion per subunit.</text>
</comment>
<dbReference type="GO" id="GO:0003899">
    <property type="term" value="F:DNA-directed RNA polymerase activity"/>
    <property type="evidence" value="ECO:0007669"/>
    <property type="project" value="UniProtKB-UniRule"/>
</dbReference>
<dbReference type="InterPro" id="IPR007083">
    <property type="entry name" value="RNA_pol_Rpb1_4"/>
</dbReference>
<dbReference type="Gene3D" id="1.10.1790.20">
    <property type="match status" value="1"/>
</dbReference>
<dbReference type="GO" id="GO:0009507">
    <property type="term" value="C:chloroplast"/>
    <property type="evidence" value="ECO:0007669"/>
    <property type="project" value="UniProtKB-SubCell"/>
</dbReference>
<gene>
    <name evidence="6 9" type="primary">rpoC2</name>
</gene>
<feature type="binding site" evidence="6">
    <location>
        <position position="299"/>
    </location>
    <ligand>
        <name>Zn(2+)</name>
        <dbReference type="ChEBI" id="CHEBI:29105"/>
    </ligand>
</feature>
<dbReference type="InterPro" id="IPR042102">
    <property type="entry name" value="RNA_pol_Rpb1_3_sf"/>
</dbReference>
<geneLocation type="chloroplast" evidence="9"/>
<dbReference type="InterPro" id="IPR050254">
    <property type="entry name" value="RNA_pol_beta''_euk"/>
</dbReference>
<dbReference type="NCBIfam" id="TIGR02388">
    <property type="entry name" value="rpoC2_cyan"/>
    <property type="match status" value="1"/>
</dbReference>
<feature type="binding site" evidence="6">
    <location>
        <position position="296"/>
    </location>
    <ligand>
        <name>Zn(2+)</name>
        <dbReference type="ChEBI" id="CHEBI:29105"/>
    </ligand>
</feature>
<evidence type="ECO:0000256" key="5">
    <source>
        <dbReference type="ARBA" id="ARBA00023163"/>
    </source>
</evidence>
<evidence type="ECO:0000256" key="6">
    <source>
        <dbReference type="HAMAP-Rule" id="MF_01324"/>
    </source>
</evidence>
<keyword evidence="2 9" id="KW-0934">Plastid</keyword>
<comment type="function">
    <text evidence="6">DNA-dependent RNA polymerase catalyzes the transcription of DNA into RNA using the four ribonucleoside triphosphates as substrates.</text>
</comment>
<feature type="domain" description="RNA polymerase Rpb1" evidence="7">
    <location>
        <begin position="172"/>
        <end position="1272"/>
    </location>
</feature>
<comment type="similarity">
    <text evidence="6">Belongs to the RNA polymerase beta' chain family. RpoC2 subfamily.</text>
</comment>
<organism evidence="9">
    <name type="scientific">Marchantia paleacea subsp. diptera</name>
    <dbReference type="NCBI Taxonomy" id="93925"/>
    <lineage>
        <taxon>Eukaryota</taxon>
        <taxon>Viridiplantae</taxon>
        <taxon>Streptophyta</taxon>
        <taxon>Embryophyta</taxon>
        <taxon>Marchantiophyta</taxon>
        <taxon>Marchantiopsida</taxon>
        <taxon>Marchantiidae</taxon>
        <taxon>Marchantiales</taxon>
        <taxon>Marchantiaceae</taxon>
        <taxon>Marchantia</taxon>
    </lineage>
</organism>
<dbReference type="PANTHER" id="PTHR34995">
    <property type="entry name" value="DNA-DIRECTED RNA POLYMERASE SUBUNIT BETA"/>
    <property type="match status" value="1"/>
</dbReference>
<dbReference type="Gene3D" id="1.10.150.390">
    <property type="match status" value="1"/>
</dbReference>
<dbReference type="SMR" id="A0A0M5MXR0"/>
<dbReference type="InterPro" id="IPR038120">
    <property type="entry name" value="Rpb1_funnel_sf"/>
</dbReference>
<keyword evidence="1 6" id="KW-0240">DNA-directed RNA polymerase</keyword>
<keyword evidence="9" id="KW-0150">Chloroplast</keyword>
<dbReference type="GO" id="GO:0008270">
    <property type="term" value="F:zinc ion binding"/>
    <property type="evidence" value="ECO:0007669"/>
    <property type="project" value="UniProtKB-UniRule"/>
</dbReference>
<dbReference type="Gene3D" id="1.10.132.30">
    <property type="match status" value="1"/>
</dbReference>
<dbReference type="GO" id="GO:0003677">
    <property type="term" value="F:DNA binding"/>
    <property type="evidence" value="ECO:0007669"/>
    <property type="project" value="UniProtKB-UniRule"/>
</dbReference>
<name>A0A0M5MXR0_MARPA</name>
<dbReference type="GO" id="GO:0000428">
    <property type="term" value="C:DNA-directed RNA polymerase complex"/>
    <property type="evidence" value="ECO:0007669"/>
    <property type="project" value="UniProtKB-KW"/>
</dbReference>
<comment type="subcellular location">
    <subcellularLocation>
        <location evidence="6">Plastid</location>
        <location evidence="6">Chloroplast</location>
    </subcellularLocation>
</comment>
<dbReference type="GO" id="GO:0006351">
    <property type="term" value="P:DNA-templated transcription"/>
    <property type="evidence" value="ECO:0007669"/>
    <property type="project" value="UniProtKB-UniRule"/>
</dbReference>
<evidence type="ECO:0000256" key="4">
    <source>
        <dbReference type="ARBA" id="ARBA00022695"/>
    </source>
</evidence>
<evidence type="ECO:0000256" key="2">
    <source>
        <dbReference type="ARBA" id="ARBA00022640"/>
    </source>
</evidence>
<dbReference type="InterPro" id="IPR012756">
    <property type="entry name" value="DNA-dir_RpoC2_beta_pp"/>
</dbReference>
<keyword evidence="6" id="KW-0479">Metal-binding</keyword>
<feature type="binding site" evidence="6">
    <location>
        <position position="289"/>
    </location>
    <ligand>
        <name>Zn(2+)</name>
        <dbReference type="ChEBI" id="CHEBI:29105"/>
    </ligand>
</feature>
<reference evidence="9" key="1">
    <citation type="submission" date="2015-03" db="EMBL/GenBank/DDBJ databases">
        <title>Complete chloroplast genome DNA of liverwort Marchantia paleacea var. diptera.</title>
        <authorList>
            <person name="Ishii K."/>
            <person name="Nakagawa T."/>
            <person name="Kozaki T."/>
        </authorList>
    </citation>
    <scope>NUCLEOTIDE SEQUENCE</scope>
</reference>
<dbReference type="Pfam" id="PF05000">
    <property type="entry name" value="RNA_pol_Rpb1_4"/>
    <property type="match status" value="1"/>
</dbReference>
<keyword evidence="6" id="KW-0862">Zinc</keyword>
<dbReference type="InterPro" id="IPR007081">
    <property type="entry name" value="RNA_pol_Rpb1_5"/>
</dbReference>
<dbReference type="PANTHER" id="PTHR34995:SF1">
    <property type="entry name" value="DNA-DIRECTED RNA POLYMERASE SUBUNIT BETA"/>
    <property type="match status" value="1"/>
</dbReference>
<comment type="subunit">
    <text evidence="6">In plastids the minimal PEP RNA polymerase catalytic core is composed of four subunits: alpha, beta, beta', and beta''. When a (nuclear-encoded) sigma factor is associated with the core the holoenzyme is formed, which can initiate transcription.</text>
</comment>
<keyword evidence="4 6" id="KW-0548">Nucleotidyltransferase</keyword>
<feature type="binding site" evidence="6">
    <location>
        <position position="220"/>
    </location>
    <ligand>
        <name>Zn(2+)</name>
        <dbReference type="ChEBI" id="CHEBI:29105"/>
    </ligand>
</feature>
<feature type="domain" description="RNA polymerase Rpb1" evidence="8">
    <location>
        <begin position="93"/>
        <end position="170"/>
    </location>
</feature>
<evidence type="ECO:0000259" key="8">
    <source>
        <dbReference type="Pfam" id="PF05000"/>
    </source>
</evidence>
<dbReference type="Pfam" id="PF04998">
    <property type="entry name" value="RNA_pol_Rpb1_5"/>
    <property type="match status" value="1"/>
</dbReference>
<dbReference type="CDD" id="cd02655">
    <property type="entry name" value="RNAP_beta'_C"/>
    <property type="match status" value="1"/>
</dbReference>
<comment type="catalytic activity">
    <reaction evidence="6">
        <text>RNA(n) + a ribonucleoside 5'-triphosphate = RNA(n+1) + diphosphate</text>
        <dbReference type="Rhea" id="RHEA:21248"/>
        <dbReference type="Rhea" id="RHEA-COMP:14527"/>
        <dbReference type="Rhea" id="RHEA-COMP:17342"/>
        <dbReference type="ChEBI" id="CHEBI:33019"/>
        <dbReference type="ChEBI" id="CHEBI:61557"/>
        <dbReference type="ChEBI" id="CHEBI:140395"/>
        <dbReference type="EC" id="2.7.7.6"/>
    </reaction>
</comment>
<evidence type="ECO:0000313" key="9">
    <source>
        <dbReference type="EMBL" id="BAS44697.1"/>
    </source>
</evidence>
<keyword evidence="3 6" id="KW-0808">Transferase</keyword>
<sequence>MAEPVNLIFYNKVMDRTAIKQLISRLIAHFGITYTTHILDQLKTLGFQQATFGAISLGIDDLLTAPSKSWLIEDAEQYGNLSEKHHNYGSLHAVEKLRQLIETWYATSEYLKQEMNPNFRITDPLNPVHMMSFSGARGSTSQVHQLVGMRGLMSDPQGQIIDLPIQSNFREGLSLTEYIISCYGARKGVVDTAVRTSDAGYLTRRLVEVVQHIVVRKVDCGTLYGINVNNLSEKKNNFQQKLIGRVIAENIYIDHRCIAPRNQDIGALLANRLITLKTKQIFLRSPLTCKSMNWICQLCYGWSLSHGNLIEMGEAVGIIAGQSIGEPGTQLTLRTFHTGGVFTGDIAEHVRTPFNGIIEFNENFVYPTRTRHGHPAWMCHTNLFLVIKSKNKVHNLTIPPKSLLLVQNNQYVESKQVIAEIRAKTSPFKEKVQKYIYSNLEGEMHWSTKVRHASEYIHSNIHLILKTCHIWILSGNFHKKNNDLSVLFYKNQDKIDFPISLTKEKNEFSFVKNKTQLNLFLFHFYLYKKNKIFIKSQLTNNILNKINNSKNYNFILQEYNIKKKKNFYFLKNKNLTCPLFLKIKKNGVLKNNEIFAILDDPSYKVKNSGILKYGNIKVDLINQNTNFEDPQTKLFRPRYSIIKEGNFFFIPEEVYVLTQSLSSVFIKNNKFIQAGTLITSNIRSNTNGLVKIQKKGNNNYELKILPGTIYYPNETYKISKQISILIPPGKKLFNEFECKNWTYLQWIMPSKEKPFVLIRPAVEYKISKKLNKSTLFDLLKKNKKVEIKTINYLLYEDDEQIQIINEKNIQLIQTCLLVHWKKKYFFKEANVSFLKIKTKNNFKTFLQISLIEYSNLEKKKEKTISKNVLKKNYYDHFFSISKNELKNKKQGVIRIISNQNNGMQSFIILSSSDLVKTFKFKKLTKNISIKTNTNTSTAKFFEFNKNFKILNKKKKLNLTKKNFSIGLLLFKKLGFLGNLHNIVTNSFSSFYLINYTKLISNKYSIITKFQHTCQNPKWYLIDESKKINKLILGKHINYNLFNWCFPLFSLLKKKIDFQTIKLGQLLFENFVISKYKTSYPSGQIISININYFIIRLAKPYLATGGATIHNNYGEFIKEGDTLITLIYERLKSGDIIQGLPKVEQLLEARPINSVSINLENGFEDWNNDMIKFIGNLWGFFLSTKISMEQGQINLVDQIQKVYQSQGVQISNKHIEIIVRQMTSKVITLEDGMTNVFLPGELIEFSRTQKMNRALEEAVPYKPILLGITKASLNTQSFISEASFQETTRVLAKAALKGRIDWLKGLKENVILGGLVPAGTGSQEVIWQITLEKKKEIYLKKKKEFFTKKINNVFLYQDTFSIFPTTEIIHNVLKESISQNNKNNFSI</sequence>
<proteinExistence type="inferred from homology"/>
<keyword evidence="5 6" id="KW-0804">Transcription</keyword>
<dbReference type="EMBL" id="LC035012">
    <property type="protein sequence ID" value="BAS44697.1"/>
    <property type="molecule type" value="Genomic_DNA"/>
</dbReference>
<dbReference type="EC" id="2.7.7.6" evidence="6"/>
<dbReference type="SUPFAM" id="SSF64484">
    <property type="entry name" value="beta and beta-prime subunits of DNA dependent RNA-polymerase"/>
    <property type="match status" value="2"/>
</dbReference>
<dbReference type="Gene3D" id="1.10.274.100">
    <property type="entry name" value="RNA polymerase Rpb1, domain 3"/>
    <property type="match status" value="1"/>
</dbReference>
<evidence type="ECO:0000256" key="3">
    <source>
        <dbReference type="ARBA" id="ARBA00022679"/>
    </source>
</evidence>
<dbReference type="HAMAP" id="MF_01324">
    <property type="entry name" value="RNApol_bact_RpoC2"/>
    <property type="match status" value="1"/>
</dbReference>
<evidence type="ECO:0000259" key="7">
    <source>
        <dbReference type="Pfam" id="PF04998"/>
    </source>
</evidence>
<protein>
    <recommendedName>
        <fullName evidence="6">DNA-directed RNA polymerase subunit beta''</fullName>
        <ecNumber evidence="6">2.7.7.6</ecNumber>
    </recommendedName>
    <alternativeName>
        <fullName evidence="6">PEP</fullName>
    </alternativeName>
    <alternativeName>
        <fullName evidence="6">Plastid-encoded RNA polymerase subunit beta''</fullName>
        <shortName evidence="6">RNA polymerase subunit beta''</shortName>
    </alternativeName>
</protein>
<accession>A0A0M5MXR0</accession>